<feature type="compositionally biased region" description="Basic and acidic residues" evidence="1">
    <location>
        <begin position="48"/>
        <end position="59"/>
    </location>
</feature>
<dbReference type="Proteomes" id="UP000483820">
    <property type="component" value="Chromosome IV"/>
</dbReference>
<feature type="compositionally biased region" description="Pro residues" evidence="1">
    <location>
        <begin position="366"/>
        <end position="378"/>
    </location>
</feature>
<evidence type="ECO:0000256" key="1">
    <source>
        <dbReference type="SAM" id="MobiDB-lite"/>
    </source>
</evidence>
<evidence type="ECO:0000313" key="3">
    <source>
        <dbReference type="Proteomes" id="UP000483820"/>
    </source>
</evidence>
<dbReference type="EMBL" id="WUAV01000004">
    <property type="protein sequence ID" value="KAF1755994.1"/>
    <property type="molecule type" value="Genomic_DNA"/>
</dbReference>
<dbReference type="KEGG" id="crq:GCK72_012447"/>
<dbReference type="AlphaFoldDB" id="A0A6A5GMW2"/>
<feature type="compositionally biased region" description="Polar residues" evidence="1">
    <location>
        <begin position="218"/>
        <end position="232"/>
    </location>
</feature>
<comment type="caution">
    <text evidence="2">The sequence shown here is derived from an EMBL/GenBank/DDBJ whole genome shotgun (WGS) entry which is preliminary data.</text>
</comment>
<feature type="compositionally biased region" description="Low complexity" evidence="1">
    <location>
        <begin position="134"/>
        <end position="149"/>
    </location>
</feature>
<accession>A0A6A5GMW2</accession>
<feature type="compositionally biased region" description="Acidic residues" evidence="1">
    <location>
        <begin position="60"/>
        <end position="75"/>
    </location>
</feature>
<reference evidence="2 3" key="1">
    <citation type="submission" date="2019-12" db="EMBL/GenBank/DDBJ databases">
        <title>Chromosome-level assembly of the Caenorhabditis remanei genome.</title>
        <authorList>
            <person name="Teterina A.A."/>
            <person name="Willis J.H."/>
            <person name="Phillips P.C."/>
        </authorList>
    </citation>
    <scope>NUCLEOTIDE SEQUENCE [LARGE SCALE GENOMIC DNA]</scope>
    <source>
        <strain evidence="2 3">PX506</strain>
        <tissue evidence="2">Whole organism</tissue>
    </source>
</reference>
<feature type="region of interest" description="Disordered" evidence="1">
    <location>
        <begin position="40"/>
        <end position="382"/>
    </location>
</feature>
<feature type="compositionally biased region" description="Low complexity" evidence="1">
    <location>
        <begin position="332"/>
        <end position="365"/>
    </location>
</feature>
<dbReference type="CTD" id="9827407"/>
<protein>
    <submittedName>
        <fullName evidence="2">Uncharacterized protein</fullName>
    </submittedName>
</protein>
<organism evidence="2 3">
    <name type="scientific">Caenorhabditis remanei</name>
    <name type="common">Caenorhabditis vulgaris</name>
    <dbReference type="NCBI Taxonomy" id="31234"/>
    <lineage>
        <taxon>Eukaryota</taxon>
        <taxon>Metazoa</taxon>
        <taxon>Ecdysozoa</taxon>
        <taxon>Nematoda</taxon>
        <taxon>Chromadorea</taxon>
        <taxon>Rhabditida</taxon>
        <taxon>Rhabditina</taxon>
        <taxon>Rhabditomorpha</taxon>
        <taxon>Rhabditoidea</taxon>
        <taxon>Rhabditidae</taxon>
        <taxon>Peloderinae</taxon>
        <taxon>Caenorhabditis</taxon>
    </lineage>
</organism>
<evidence type="ECO:0000313" key="2">
    <source>
        <dbReference type="EMBL" id="KAF1755994.1"/>
    </source>
</evidence>
<dbReference type="RefSeq" id="XP_053583895.1">
    <property type="nucleotide sequence ID" value="XM_053729123.1"/>
</dbReference>
<proteinExistence type="predicted"/>
<feature type="compositionally biased region" description="Basic residues" evidence="1">
    <location>
        <begin position="201"/>
        <end position="212"/>
    </location>
</feature>
<feature type="compositionally biased region" description="Pro residues" evidence="1">
    <location>
        <begin position="297"/>
        <end position="310"/>
    </location>
</feature>
<gene>
    <name evidence="2" type="ORF">GCK72_012447</name>
</gene>
<feature type="compositionally biased region" description="Polar residues" evidence="1">
    <location>
        <begin position="89"/>
        <end position="98"/>
    </location>
</feature>
<name>A0A6A5GMW2_CAERE</name>
<sequence>MVTLPVEPDFWESDEKFCPEHVFQKKKCSVEDQWMQRMTSVAPVTEMPLEKATLDKPDSEESDQAEIDDPVENDDAPQGARSPRAVNDVASSSSTGSTVIAPPTRRRLRFAGNGRAGNGRLQNVDPEPAPEPMGAPEAAAQEPQDAATPVDVATPTPSTRRRLQSASNGQPDMRIGRSAALDHTEPEQVAVPVNVAPPPQTRRHHRASKKLRGATVVRVQNTRSGNSVTSPITDRHTRHSRPTARSAPVPPTIHNAPVATPAGRRNRRAQRLEQATYAHSCKRGNNDAGAAVNVDPAPAPPAAPAPPGSPMAPVVVDPSTTRRRRASQALSPVAPVSTRRRAASPSAPATPCSARPAVPRQSAPGPSAPPAAPAPVPAPRAREVSVARQELIALINQCIQHEQLSNS</sequence>
<dbReference type="GeneID" id="9827407"/>
<feature type="compositionally biased region" description="Low complexity" evidence="1">
    <location>
        <begin position="110"/>
        <end position="121"/>
    </location>
</feature>